<dbReference type="GO" id="GO:0016712">
    <property type="term" value="F:oxidoreductase activity, acting on paired donors, with incorporation or reduction of molecular oxygen, reduced flavin or flavoprotein as one donor, and incorporation of one atom of oxygen"/>
    <property type="evidence" value="ECO:0007669"/>
    <property type="project" value="TreeGrafter"/>
</dbReference>
<protein>
    <submittedName>
        <fullName evidence="4">Uncharacterized protein</fullName>
    </submittedName>
</protein>
<name>A0AA88Q9J8_9TELE</name>
<dbReference type="GO" id="GO:0005506">
    <property type="term" value="F:iron ion binding"/>
    <property type="evidence" value="ECO:0007669"/>
    <property type="project" value="InterPro"/>
</dbReference>
<sequence length="190" mass="21757">MPPGPWGFPFLGNVFIGFDCRGMDEVAAKFGNIFRVGYDKIVLVSGYEWVKEVLVTQGDYFLDRLISPISRKWHFSEQWIQVEEAASFYWLSPEGFAEGKNALESHILQECIYLCQSFEEQQEKVQDEIDCVIGKWRQPRLADRASMPYTDAVLHETQRVCNLFPLTAPHLTSQNSAVAGYFIPKVVLLL</sequence>
<comment type="caution">
    <text evidence="4">The sequence shown here is derived from an EMBL/GenBank/DDBJ whole genome shotgun (WGS) entry which is preliminary data.</text>
</comment>
<evidence type="ECO:0000256" key="3">
    <source>
        <dbReference type="ARBA" id="ARBA00023004"/>
    </source>
</evidence>
<evidence type="ECO:0000256" key="2">
    <source>
        <dbReference type="ARBA" id="ARBA00022723"/>
    </source>
</evidence>
<dbReference type="EMBL" id="JAUYZG010000003">
    <property type="protein sequence ID" value="KAK2911362.1"/>
    <property type="molecule type" value="Genomic_DNA"/>
</dbReference>
<dbReference type="PANTHER" id="PTHR24300">
    <property type="entry name" value="CYTOCHROME P450 508A4-RELATED"/>
    <property type="match status" value="1"/>
</dbReference>
<dbReference type="AlphaFoldDB" id="A0AA88Q9J8"/>
<dbReference type="PANTHER" id="PTHR24300:SF375">
    <property type="entry name" value="CYTOCHROME P450 FAMILY"/>
    <property type="match status" value="1"/>
</dbReference>
<dbReference type="GO" id="GO:0005737">
    <property type="term" value="C:cytoplasm"/>
    <property type="evidence" value="ECO:0007669"/>
    <property type="project" value="TreeGrafter"/>
</dbReference>
<dbReference type="SUPFAM" id="SSF48264">
    <property type="entry name" value="Cytochrome P450"/>
    <property type="match status" value="2"/>
</dbReference>
<dbReference type="Gene3D" id="1.10.630.10">
    <property type="entry name" value="Cytochrome P450"/>
    <property type="match status" value="2"/>
</dbReference>
<keyword evidence="3" id="KW-0408">Iron</keyword>
<dbReference type="InterPro" id="IPR001128">
    <property type="entry name" value="Cyt_P450"/>
</dbReference>
<gene>
    <name evidence="4" type="ORF">Q8A67_003495</name>
</gene>
<dbReference type="InterPro" id="IPR050182">
    <property type="entry name" value="Cytochrome_P450_fam2"/>
</dbReference>
<dbReference type="InterPro" id="IPR036396">
    <property type="entry name" value="Cyt_P450_sf"/>
</dbReference>
<organism evidence="4 5">
    <name type="scientific">Cirrhinus molitorella</name>
    <name type="common">mud carp</name>
    <dbReference type="NCBI Taxonomy" id="172907"/>
    <lineage>
        <taxon>Eukaryota</taxon>
        <taxon>Metazoa</taxon>
        <taxon>Chordata</taxon>
        <taxon>Craniata</taxon>
        <taxon>Vertebrata</taxon>
        <taxon>Euteleostomi</taxon>
        <taxon>Actinopterygii</taxon>
        <taxon>Neopterygii</taxon>
        <taxon>Teleostei</taxon>
        <taxon>Ostariophysi</taxon>
        <taxon>Cypriniformes</taxon>
        <taxon>Cyprinidae</taxon>
        <taxon>Labeoninae</taxon>
        <taxon>Labeonini</taxon>
        <taxon>Cirrhinus</taxon>
    </lineage>
</organism>
<evidence type="ECO:0000256" key="1">
    <source>
        <dbReference type="ARBA" id="ARBA00010617"/>
    </source>
</evidence>
<dbReference type="GO" id="GO:0006805">
    <property type="term" value="P:xenobiotic metabolic process"/>
    <property type="evidence" value="ECO:0007669"/>
    <property type="project" value="TreeGrafter"/>
</dbReference>
<evidence type="ECO:0000313" key="4">
    <source>
        <dbReference type="EMBL" id="KAK2911362.1"/>
    </source>
</evidence>
<accession>A0AA88Q9J8</accession>
<dbReference type="GO" id="GO:0006082">
    <property type="term" value="P:organic acid metabolic process"/>
    <property type="evidence" value="ECO:0007669"/>
    <property type="project" value="TreeGrafter"/>
</dbReference>
<reference evidence="4" key="1">
    <citation type="submission" date="2023-08" db="EMBL/GenBank/DDBJ databases">
        <title>Chromosome-level Genome Assembly of mud carp (Cirrhinus molitorella).</title>
        <authorList>
            <person name="Liu H."/>
        </authorList>
    </citation>
    <scope>NUCLEOTIDE SEQUENCE</scope>
    <source>
        <strain evidence="4">Prfri</strain>
        <tissue evidence="4">Muscle</tissue>
    </source>
</reference>
<keyword evidence="5" id="KW-1185">Reference proteome</keyword>
<keyword evidence="2" id="KW-0479">Metal-binding</keyword>
<dbReference type="Proteomes" id="UP001187343">
    <property type="component" value="Unassembled WGS sequence"/>
</dbReference>
<proteinExistence type="inferred from homology"/>
<evidence type="ECO:0000313" key="5">
    <source>
        <dbReference type="Proteomes" id="UP001187343"/>
    </source>
</evidence>
<comment type="similarity">
    <text evidence="1">Belongs to the cytochrome P450 family.</text>
</comment>
<dbReference type="GO" id="GO:0020037">
    <property type="term" value="F:heme binding"/>
    <property type="evidence" value="ECO:0007669"/>
    <property type="project" value="InterPro"/>
</dbReference>
<dbReference type="Pfam" id="PF00067">
    <property type="entry name" value="p450"/>
    <property type="match status" value="1"/>
</dbReference>